<comment type="caution">
    <text evidence="1">The sequence shown here is derived from an EMBL/GenBank/DDBJ whole genome shotgun (WGS) entry which is preliminary data.</text>
</comment>
<sequence>MTIQDKIIKWSSDFYFFLDFLVLSPNTVFRYLTFSYLIVATTTQEAYVIAVVLCGIAELRGDVLILIDR</sequence>
<gene>
    <name evidence="1" type="ORF">CRM76_14570</name>
</gene>
<reference evidence="2" key="1">
    <citation type="submission" date="2017-09" db="EMBL/GenBank/DDBJ databases">
        <title>FDA dAtabase for Regulatory Grade micrObial Sequences (FDA-ARGOS): Supporting development and validation of Infectious Disease Dx tests.</title>
        <authorList>
            <person name="Goldberg B."/>
            <person name="Campos J."/>
            <person name="Tallon L."/>
            <person name="Sadzewicz L."/>
            <person name="Ott S."/>
            <person name="Zhao X."/>
            <person name="Nagaraj S."/>
            <person name="Vavikolanu K."/>
            <person name="Aluvathingal J."/>
            <person name="Nadendla S."/>
            <person name="Geyer C."/>
            <person name="Sichtig H."/>
        </authorList>
    </citation>
    <scope>NUCLEOTIDE SEQUENCE [LARGE SCALE GENOMIC DNA]</scope>
    <source>
        <strain evidence="2">FDAARGOS_370</strain>
    </source>
</reference>
<dbReference type="AlphaFoldDB" id="A0A2A7U446"/>
<dbReference type="EMBL" id="PDDV01000013">
    <property type="protein sequence ID" value="PEH73067.1"/>
    <property type="molecule type" value="Genomic_DNA"/>
</dbReference>
<proteinExistence type="predicted"/>
<organism evidence="1 2">
    <name type="scientific">Edwardsiella tarda</name>
    <dbReference type="NCBI Taxonomy" id="636"/>
    <lineage>
        <taxon>Bacteria</taxon>
        <taxon>Pseudomonadati</taxon>
        <taxon>Pseudomonadota</taxon>
        <taxon>Gammaproteobacteria</taxon>
        <taxon>Enterobacterales</taxon>
        <taxon>Hafniaceae</taxon>
        <taxon>Edwardsiella</taxon>
    </lineage>
</organism>
<evidence type="ECO:0000313" key="2">
    <source>
        <dbReference type="Proteomes" id="UP000219788"/>
    </source>
</evidence>
<name>A0A2A7U446_EDWTA</name>
<protein>
    <submittedName>
        <fullName evidence="1">Uncharacterized protein</fullName>
    </submittedName>
</protein>
<evidence type="ECO:0000313" key="1">
    <source>
        <dbReference type="EMBL" id="PEH73067.1"/>
    </source>
</evidence>
<accession>A0A2A7U446</accession>
<dbReference type="Proteomes" id="UP000219788">
    <property type="component" value="Unassembled WGS sequence"/>
</dbReference>